<organism evidence="3">
    <name type="scientific">Brassica campestris</name>
    <name type="common">Field mustard</name>
    <dbReference type="NCBI Taxonomy" id="3711"/>
    <lineage>
        <taxon>Eukaryota</taxon>
        <taxon>Viridiplantae</taxon>
        <taxon>Streptophyta</taxon>
        <taxon>Embryophyta</taxon>
        <taxon>Tracheophyta</taxon>
        <taxon>Spermatophyta</taxon>
        <taxon>Magnoliopsida</taxon>
        <taxon>eudicotyledons</taxon>
        <taxon>Gunneridae</taxon>
        <taxon>Pentapetalae</taxon>
        <taxon>rosids</taxon>
        <taxon>malvids</taxon>
        <taxon>Brassicales</taxon>
        <taxon>Brassicaceae</taxon>
        <taxon>Brassiceae</taxon>
        <taxon>Brassica</taxon>
    </lineage>
</organism>
<reference evidence="3" key="1">
    <citation type="submission" date="2018-11" db="EMBL/GenBank/DDBJ databases">
        <authorList>
            <consortium name="Genoscope - CEA"/>
            <person name="William W."/>
        </authorList>
    </citation>
    <scope>NUCLEOTIDE SEQUENCE</scope>
</reference>
<gene>
    <name evidence="3" type="ORF">BRAA01T02812Z</name>
    <name evidence="2" type="ORF">BRAPAZ1V2_A03P69670.2</name>
</gene>
<evidence type="ECO:0000313" key="2">
    <source>
        <dbReference type="EMBL" id="CAG7885624.1"/>
    </source>
</evidence>
<dbReference type="EMBL" id="LS974619">
    <property type="protein sequence ID" value="CAG7885624.1"/>
    <property type="molecule type" value="Genomic_DNA"/>
</dbReference>
<evidence type="ECO:0000256" key="1">
    <source>
        <dbReference type="SAM" id="MobiDB-lite"/>
    </source>
</evidence>
<dbReference type="Proteomes" id="UP000694005">
    <property type="component" value="Chromosome A03"/>
</dbReference>
<dbReference type="AlphaFoldDB" id="A0A3P5ZV70"/>
<name>A0A3P5ZV70_BRACM</name>
<feature type="region of interest" description="Disordered" evidence="1">
    <location>
        <begin position="68"/>
        <end position="87"/>
    </location>
</feature>
<proteinExistence type="predicted"/>
<feature type="compositionally biased region" description="Basic and acidic residues" evidence="1">
    <location>
        <begin position="76"/>
        <end position="87"/>
    </location>
</feature>
<dbReference type="EMBL" id="LR031571">
    <property type="protein sequence ID" value="VDC76310.1"/>
    <property type="molecule type" value="Genomic_DNA"/>
</dbReference>
<protein>
    <submittedName>
        <fullName evidence="2">Uncharacterized protein</fullName>
    </submittedName>
</protein>
<accession>A0A3P5ZV70</accession>
<sequence>MPVAQVGRWGWVHSGLDQGLGKGLGVGFRWRKLPKEQLTGCGRFWSGFGRKGARGQVAPFRPIPCNRHPKPLPIVRKRETKRERTVG</sequence>
<evidence type="ECO:0000313" key="3">
    <source>
        <dbReference type="EMBL" id="VDC76310.1"/>
    </source>
</evidence>
<dbReference type="Gramene" id="A03p69670.2_BraZ1">
    <property type="protein sequence ID" value="A03p69670.2_BraZ1.CDS"/>
    <property type="gene ID" value="A03g69670.2_BraZ1"/>
</dbReference>